<evidence type="ECO:0000256" key="5">
    <source>
        <dbReference type="ARBA" id="ARBA00023136"/>
    </source>
</evidence>
<dbReference type="InParanoid" id="A0A1D3DAZ6"/>
<keyword evidence="2 7" id="KW-0813">Transport</keyword>
<reference evidence="8 9" key="1">
    <citation type="journal article" date="2016" name="BMC Genomics">
        <title>Comparative genomics reveals Cyclospora cayetanensis possesses coccidia-like metabolism and invasion components but unique surface antigens.</title>
        <authorList>
            <person name="Liu S."/>
            <person name="Wang L."/>
            <person name="Zheng H."/>
            <person name="Xu Z."/>
            <person name="Roellig D.M."/>
            <person name="Li N."/>
            <person name="Frace M.A."/>
            <person name="Tang K."/>
            <person name="Arrowood M.J."/>
            <person name="Moss D.M."/>
            <person name="Zhang L."/>
            <person name="Feng Y."/>
            <person name="Xiao L."/>
        </authorList>
    </citation>
    <scope>NUCLEOTIDE SEQUENCE [LARGE SCALE GENOMIC DNA]</scope>
    <source>
        <strain evidence="8 9">CHN_HEN01</strain>
    </source>
</reference>
<dbReference type="VEuPathDB" id="ToxoDB:LOC34620153"/>
<evidence type="ECO:0000256" key="2">
    <source>
        <dbReference type="ARBA" id="ARBA00022448"/>
    </source>
</evidence>
<dbReference type="InterPro" id="IPR002067">
    <property type="entry name" value="MCP"/>
</dbReference>
<dbReference type="Pfam" id="PF00153">
    <property type="entry name" value="Mito_carr"/>
    <property type="match status" value="3"/>
</dbReference>
<feature type="repeat" description="Solcar" evidence="6">
    <location>
        <begin position="271"/>
        <end position="360"/>
    </location>
</feature>
<evidence type="ECO:0000256" key="1">
    <source>
        <dbReference type="ARBA" id="ARBA00004141"/>
    </source>
</evidence>
<dbReference type="GO" id="GO:0055085">
    <property type="term" value="P:transmembrane transport"/>
    <property type="evidence" value="ECO:0007669"/>
    <property type="project" value="InterPro"/>
</dbReference>
<evidence type="ECO:0000256" key="3">
    <source>
        <dbReference type="ARBA" id="ARBA00022692"/>
    </source>
</evidence>
<dbReference type="InterPro" id="IPR018108">
    <property type="entry name" value="MCP_transmembrane"/>
</dbReference>
<dbReference type="Gene3D" id="1.50.40.10">
    <property type="entry name" value="Mitochondrial carrier domain"/>
    <property type="match status" value="1"/>
</dbReference>
<evidence type="ECO:0000256" key="7">
    <source>
        <dbReference type="RuleBase" id="RU000488"/>
    </source>
</evidence>
<feature type="repeat" description="Solcar" evidence="6">
    <location>
        <begin position="31"/>
        <end position="143"/>
    </location>
</feature>
<dbReference type="InterPro" id="IPR023395">
    <property type="entry name" value="MCP_dom_sf"/>
</dbReference>
<keyword evidence="4" id="KW-0677">Repeat</keyword>
<dbReference type="PRINTS" id="PR00926">
    <property type="entry name" value="MITOCARRIER"/>
</dbReference>
<organism evidence="8 9">
    <name type="scientific">Cyclospora cayetanensis</name>
    <dbReference type="NCBI Taxonomy" id="88456"/>
    <lineage>
        <taxon>Eukaryota</taxon>
        <taxon>Sar</taxon>
        <taxon>Alveolata</taxon>
        <taxon>Apicomplexa</taxon>
        <taxon>Conoidasida</taxon>
        <taxon>Coccidia</taxon>
        <taxon>Eucoccidiorida</taxon>
        <taxon>Eimeriorina</taxon>
        <taxon>Eimeriidae</taxon>
        <taxon>Cyclospora</taxon>
    </lineage>
</organism>
<dbReference type="PROSITE" id="PS50920">
    <property type="entry name" value="SOLCAR"/>
    <property type="match status" value="3"/>
</dbReference>
<evidence type="ECO:0000313" key="8">
    <source>
        <dbReference type="EMBL" id="OEH80634.1"/>
    </source>
</evidence>
<name>A0A1D3DAZ6_9EIME</name>
<sequence length="373" mass="40297">MEIPGENSLQQPLRAQHQEPMLPAGATRQLPGPYELLISAAVSGIVTKTTCAPMDRLRLLYQIQGMLLQQQHCVSENPEGLAKARKPRVFPLGCKYGGVVESLRLVVREEGLRALWKGNGVNALRAAACYAIKFPANDLAKRALGSDDNNKNSSLGSLLLAGAIAGSLQKTFSYPLDVLSVRIAVGINAGALGRAAACSTSNSSNQEYAGVLDCVRRVWRHEGPGGFFKGYSLALGTGVPYVMLQMTFFDLAKRKVGDAAERRRQGSSWPQVLFIAAASGSAASMAAQAVVFPFDTIRKRLMSDGIDGRPRLYSSTWNCLSAIRRTEGLQAFYYGIWPATLRSVPAGAIQFACYEMMKELFRARSVAAGVQMA</sequence>
<dbReference type="EMBL" id="JROU02000023">
    <property type="protein sequence ID" value="OEH80634.1"/>
    <property type="molecule type" value="Genomic_DNA"/>
</dbReference>
<protein>
    <submittedName>
        <fullName evidence="8">Mitochondrial carrier domain-containing protein</fullName>
    </submittedName>
</protein>
<keyword evidence="3 6" id="KW-0812">Transmembrane</keyword>
<gene>
    <name evidence="8" type="ORF">cyc_03469</name>
</gene>
<comment type="similarity">
    <text evidence="7">Belongs to the mitochondrial carrier (TC 2.A.29) family.</text>
</comment>
<evidence type="ECO:0000256" key="6">
    <source>
        <dbReference type="PROSITE-ProRule" id="PRU00282"/>
    </source>
</evidence>
<evidence type="ECO:0000313" key="9">
    <source>
        <dbReference type="Proteomes" id="UP000095192"/>
    </source>
</evidence>
<proteinExistence type="inferred from homology"/>
<feature type="repeat" description="Solcar" evidence="6">
    <location>
        <begin position="153"/>
        <end position="255"/>
    </location>
</feature>
<keyword evidence="9" id="KW-1185">Reference proteome</keyword>
<dbReference type="Proteomes" id="UP000095192">
    <property type="component" value="Unassembled WGS sequence"/>
</dbReference>
<comment type="caution">
    <text evidence="8">The sequence shown here is derived from an EMBL/GenBank/DDBJ whole genome shotgun (WGS) entry which is preliminary data.</text>
</comment>
<dbReference type="GO" id="GO:0016020">
    <property type="term" value="C:membrane"/>
    <property type="evidence" value="ECO:0007669"/>
    <property type="project" value="UniProtKB-SubCell"/>
</dbReference>
<comment type="subcellular location">
    <subcellularLocation>
        <location evidence="1">Membrane</location>
        <topology evidence="1">Multi-pass membrane protein</topology>
    </subcellularLocation>
</comment>
<dbReference type="PANTHER" id="PTHR24089">
    <property type="entry name" value="SOLUTE CARRIER FAMILY 25"/>
    <property type="match status" value="1"/>
</dbReference>
<accession>A0A1D3DAZ6</accession>
<dbReference type="AlphaFoldDB" id="A0A1D3DAZ6"/>
<evidence type="ECO:0000256" key="4">
    <source>
        <dbReference type="ARBA" id="ARBA00022737"/>
    </source>
</evidence>
<dbReference type="VEuPathDB" id="ToxoDB:cyc_03469"/>
<dbReference type="SUPFAM" id="SSF103506">
    <property type="entry name" value="Mitochondrial carrier"/>
    <property type="match status" value="1"/>
</dbReference>
<keyword evidence="5 6" id="KW-0472">Membrane</keyword>